<dbReference type="SMART" id="SM00409">
    <property type="entry name" value="IG"/>
    <property type="match status" value="2"/>
</dbReference>
<dbReference type="SMART" id="SM00408">
    <property type="entry name" value="IGc2"/>
    <property type="match status" value="2"/>
</dbReference>
<evidence type="ECO:0000313" key="5">
    <source>
        <dbReference type="Proteomes" id="UP000694406"/>
    </source>
</evidence>
<keyword evidence="2" id="KW-0393">Immunoglobulin domain</keyword>
<dbReference type="SUPFAM" id="SSF48726">
    <property type="entry name" value="Immunoglobulin"/>
    <property type="match status" value="2"/>
</dbReference>
<evidence type="ECO:0000256" key="1">
    <source>
        <dbReference type="ARBA" id="ARBA00006692"/>
    </source>
</evidence>
<dbReference type="Proteomes" id="UP000694406">
    <property type="component" value="Unplaced"/>
</dbReference>
<name>A0A8C5S0W2_LATLA</name>
<evidence type="ECO:0000313" key="4">
    <source>
        <dbReference type="Ensembl" id="ENSLLTP00000009977.1"/>
    </source>
</evidence>
<reference evidence="4" key="1">
    <citation type="submission" date="2025-08" db="UniProtKB">
        <authorList>
            <consortium name="Ensembl"/>
        </authorList>
    </citation>
    <scope>IDENTIFICATION</scope>
</reference>
<evidence type="ECO:0000256" key="2">
    <source>
        <dbReference type="ARBA" id="ARBA00023319"/>
    </source>
</evidence>
<proteinExistence type="inferred from homology"/>
<comment type="similarity">
    <text evidence="1">Belongs to the protein kinase superfamily. CAMK Ser/Thr protein kinase family.</text>
</comment>
<dbReference type="InterPro" id="IPR013098">
    <property type="entry name" value="Ig_I-set"/>
</dbReference>
<dbReference type="FunFam" id="2.60.40.10:FF:000080">
    <property type="entry name" value="Myosin light chain kinase, smooth muscle"/>
    <property type="match status" value="1"/>
</dbReference>
<dbReference type="InterPro" id="IPR003598">
    <property type="entry name" value="Ig_sub2"/>
</dbReference>
<evidence type="ECO:0000259" key="3">
    <source>
        <dbReference type="PROSITE" id="PS50835"/>
    </source>
</evidence>
<dbReference type="InterPro" id="IPR036179">
    <property type="entry name" value="Ig-like_dom_sf"/>
</dbReference>
<feature type="domain" description="Ig-like" evidence="3">
    <location>
        <begin position="102"/>
        <end position="194"/>
    </location>
</feature>
<dbReference type="FunFam" id="2.60.40.10:FF:000779">
    <property type="entry name" value="Titin b"/>
    <property type="match status" value="1"/>
</dbReference>
<dbReference type="InterPro" id="IPR003599">
    <property type="entry name" value="Ig_sub"/>
</dbReference>
<dbReference type="InterPro" id="IPR007110">
    <property type="entry name" value="Ig-like_dom"/>
</dbReference>
<dbReference type="Pfam" id="PF07679">
    <property type="entry name" value="I-set"/>
    <property type="match status" value="2"/>
</dbReference>
<feature type="domain" description="Ig-like" evidence="3">
    <location>
        <begin position="1"/>
        <end position="92"/>
    </location>
</feature>
<dbReference type="GO" id="GO:0004672">
    <property type="term" value="F:protein kinase activity"/>
    <property type="evidence" value="ECO:0007669"/>
    <property type="project" value="TreeGrafter"/>
</dbReference>
<protein>
    <recommendedName>
        <fullName evidence="3">Ig-like domain-containing protein</fullName>
    </recommendedName>
</protein>
<sequence>MTFNLCKTNRRRNAHLSANRFQARVSARPRPEILWFHNQQLMLPSKDVVFHFDESTGTAILIIVDAFSEHAGQYSCQARNSAGDATCTATLTVTSEGKKLKPSFLQKLKYQSVLVGEPVVFQCKLSAYPSPKVTWFHNNKQIPQSLRKIIKNKNCMDMHDSSLEVKDVLEEDSGSYKIFAINSEGSAESTASLLVIQGSEQNAKYLEFLRKSKCTQEHIEHMMQKKRDDRVKVDLRCIGSPFDKKQETEKALTNFETQKPEVVMSDTITFSINEPAV</sequence>
<dbReference type="GeneTree" id="ENSGT01110000267173"/>
<dbReference type="PROSITE" id="PS50835">
    <property type="entry name" value="IG_LIKE"/>
    <property type="match status" value="2"/>
</dbReference>
<dbReference type="PANTHER" id="PTHR47633:SF16">
    <property type="entry name" value="CAVP-TARGET PROTEIN-LIKE"/>
    <property type="match status" value="1"/>
</dbReference>
<dbReference type="InterPro" id="IPR013783">
    <property type="entry name" value="Ig-like_fold"/>
</dbReference>
<accession>A0A8C5S0W2</accession>
<dbReference type="Ensembl" id="ENSLLTT00000010349.1">
    <property type="protein sequence ID" value="ENSLLTP00000009977.1"/>
    <property type="gene ID" value="ENSLLTG00000007611.1"/>
</dbReference>
<reference evidence="4" key="2">
    <citation type="submission" date="2025-09" db="UniProtKB">
        <authorList>
            <consortium name="Ensembl"/>
        </authorList>
    </citation>
    <scope>IDENTIFICATION</scope>
</reference>
<organism evidence="4 5">
    <name type="scientific">Laticauda laticaudata</name>
    <name type="common">Blue-ringed sea krait</name>
    <name type="synonym">Blue-lipped sea krait</name>
    <dbReference type="NCBI Taxonomy" id="8630"/>
    <lineage>
        <taxon>Eukaryota</taxon>
        <taxon>Metazoa</taxon>
        <taxon>Chordata</taxon>
        <taxon>Craniata</taxon>
        <taxon>Vertebrata</taxon>
        <taxon>Euteleostomi</taxon>
        <taxon>Lepidosauria</taxon>
        <taxon>Squamata</taxon>
        <taxon>Bifurcata</taxon>
        <taxon>Unidentata</taxon>
        <taxon>Episquamata</taxon>
        <taxon>Toxicofera</taxon>
        <taxon>Serpentes</taxon>
        <taxon>Colubroidea</taxon>
        <taxon>Elapidae</taxon>
        <taxon>Laticaudinae</taxon>
        <taxon>Laticauda</taxon>
    </lineage>
</organism>
<dbReference type="AlphaFoldDB" id="A0A8C5S0W2"/>
<keyword evidence="5" id="KW-1185">Reference proteome</keyword>
<dbReference type="PANTHER" id="PTHR47633">
    <property type="entry name" value="IMMUNOGLOBULIN"/>
    <property type="match status" value="1"/>
</dbReference>
<dbReference type="Gene3D" id="2.60.40.10">
    <property type="entry name" value="Immunoglobulins"/>
    <property type="match status" value="2"/>
</dbReference>